<feature type="signal peptide" evidence="2">
    <location>
        <begin position="1"/>
        <end position="21"/>
    </location>
</feature>
<keyword evidence="1" id="KW-1133">Transmembrane helix</keyword>
<organism evidence="3 4">
    <name type="scientific">Agrocybe pediades</name>
    <dbReference type="NCBI Taxonomy" id="84607"/>
    <lineage>
        <taxon>Eukaryota</taxon>
        <taxon>Fungi</taxon>
        <taxon>Dikarya</taxon>
        <taxon>Basidiomycota</taxon>
        <taxon>Agaricomycotina</taxon>
        <taxon>Agaricomycetes</taxon>
        <taxon>Agaricomycetidae</taxon>
        <taxon>Agaricales</taxon>
        <taxon>Agaricineae</taxon>
        <taxon>Strophariaceae</taxon>
        <taxon>Agrocybe</taxon>
    </lineage>
</organism>
<keyword evidence="1" id="KW-0472">Membrane</keyword>
<evidence type="ECO:0000313" key="4">
    <source>
        <dbReference type="Proteomes" id="UP000521872"/>
    </source>
</evidence>
<comment type="caution">
    <text evidence="3">The sequence shown here is derived from an EMBL/GenBank/DDBJ whole genome shotgun (WGS) entry which is preliminary data.</text>
</comment>
<feature type="transmembrane region" description="Helical" evidence="1">
    <location>
        <begin position="134"/>
        <end position="152"/>
    </location>
</feature>
<dbReference type="Proteomes" id="UP000521872">
    <property type="component" value="Unassembled WGS sequence"/>
</dbReference>
<reference evidence="3 4" key="1">
    <citation type="submission" date="2019-12" db="EMBL/GenBank/DDBJ databases">
        <authorList>
            <person name="Floudas D."/>
            <person name="Bentzer J."/>
            <person name="Ahren D."/>
            <person name="Johansson T."/>
            <person name="Persson P."/>
            <person name="Tunlid A."/>
        </authorList>
    </citation>
    <scope>NUCLEOTIDE SEQUENCE [LARGE SCALE GENOMIC DNA]</scope>
    <source>
        <strain evidence="3 4">CBS 102.39</strain>
    </source>
</reference>
<name>A0A8H4QHL2_9AGAR</name>
<accession>A0A8H4QHL2</accession>
<evidence type="ECO:0000256" key="2">
    <source>
        <dbReference type="SAM" id="SignalP"/>
    </source>
</evidence>
<keyword evidence="2" id="KW-0732">Signal</keyword>
<sequence length="153" mass="15622">MLTVQAFLVVFLAALLSVVMAQNQEPIYVPFEWNNRPLSAVSLGSSRSTTTYGLVDGPSRVRTAGPGTLFQSAGGASMHWVNSALPTPTTLSGVCNLASPVAMCTLNVYESTTTTGGRGASGGGRSVGGSSTGIIALMTTAAMGFCIGLAMLR</sequence>
<keyword evidence="1" id="KW-0812">Transmembrane</keyword>
<dbReference type="EMBL" id="JAACJL010000058">
    <property type="protein sequence ID" value="KAF4610921.1"/>
    <property type="molecule type" value="Genomic_DNA"/>
</dbReference>
<protein>
    <submittedName>
        <fullName evidence="3">Uncharacterized protein</fullName>
    </submittedName>
</protein>
<evidence type="ECO:0000313" key="3">
    <source>
        <dbReference type="EMBL" id="KAF4610921.1"/>
    </source>
</evidence>
<gene>
    <name evidence="3" type="ORF">D9613_006544</name>
</gene>
<keyword evidence="4" id="KW-1185">Reference proteome</keyword>
<dbReference type="AlphaFoldDB" id="A0A8H4QHL2"/>
<proteinExistence type="predicted"/>
<evidence type="ECO:0000256" key="1">
    <source>
        <dbReference type="SAM" id="Phobius"/>
    </source>
</evidence>
<feature type="chain" id="PRO_5034233599" evidence="2">
    <location>
        <begin position="22"/>
        <end position="153"/>
    </location>
</feature>